<protein>
    <submittedName>
        <fullName evidence="1">Uncharacterized protein</fullName>
    </submittedName>
</protein>
<evidence type="ECO:0000313" key="2">
    <source>
        <dbReference type="Proteomes" id="UP000228934"/>
    </source>
</evidence>
<dbReference type="AlphaFoldDB" id="A0A2G9S3G9"/>
<sequence>MFSFFRLRQWEVKLEVQSSMDYSAKSVCIEGTCDFSLGYRVSW</sequence>
<dbReference type="Proteomes" id="UP000228934">
    <property type="component" value="Unassembled WGS sequence"/>
</dbReference>
<organism evidence="1 2">
    <name type="scientific">Aquarana catesbeiana</name>
    <name type="common">American bullfrog</name>
    <name type="synonym">Rana catesbeiana</name>
    <dbReference type="NCBI Taxonomy" id="8400"/>
    <lineage>
        <taxon>Eukaryota</taxon>
        <taxon>Metazoa</taxon>
        <taxon>Chordata</taxon>
        <taxon>Craniata</taxon>
        <taxon>Vertebrata</taxon>
        <taxon>Euteleostomi</taxon>
        <taxon>Amphibia</taxon>
        <taxon>Batrachia</taxon>
        <taxon>Anura</taxon>
        <taxon>Neobatrachia</taxon>
        <taxon>Ranoidea</taxon>
        <taxon>Ranidae</taxon>
        <taxon>Aquarana</taxon>
    </lineage>
</organism>
<reference evidence="2" key="1">
    <citation type="journal article" date="2017" name="Nat. Commun.">
        <title>The North American bullfrog draft genome provides insight into hormonal regulation of long noncoding RNA.</title>
        <authorList>
            <person name="Hammond S.A."/>
            <person name="Warren R.L."/>
            <person name="Vandervalk B.P."/>
            <person name="Kucuk E."/>
            <person name="Khan H."/>
            <person name="Gibb E.A."/>
            <person name="Pandoh P."/>
            <person name="Kirk H."/>
            <person name="Zhao Y."/>
            <person name="Jones M."/>
            <person name="Mungall A.J."/>
            <person name="Coope R."/>
            <person name="Pleasance S."/>
            <person name="Moore R.A."/>
            <person name="Holt R.A."/>
            <person name="Round J.M."/>
            <person name="Ohora S."/>
            <person name="Walle B.V."/>
            <person name="Veldhoen N."/>
            <person name="Helbing C.C."/>
            <person name="Birol I."/>
        </authorList>
    </citation>
    <scope>NUCLEOTIDE SEQUENCE [LARGE SCALE GENOMIC DNA]</scope>
</reference>
<feature type="non-terminal residue" evidence="1">
    <location>
        <position position="43"/>
    </location>
</feature>
<dbReference type="EMBL" id="KV927522">
    <property type="protein sequence ID" value="PIO34644.1"/>
    <property type="molecule type" value="Genomic_DNA"/>
</dbReference>
<gene>
    <name evidence="1" type="ORF">AB205_0028950</name>
</gene>
<keyword evidence="2" id="KW-1185">Reference proteome</keyword>
<evidence type="ECO:0000313" key="1">
    <source>
        <dbReference type="EMBL" id="PIO34644.1"/>
    </source>
</evidence>
<accession>A0A2G9S3G9</accession>
<name>A0A2G9S3G9_AQUCT</name>
<proteinExistence type="predicted"/>